<dbReference type="AlphaFoldDB" id="A0A9W6KUT6"/>
<keyword evidence="2" id="KW-0805">Transcription regulation</keyword>
<dbReference type="Gene3D" id="1.10.1660.10">
    <property type="match status" value="1"/>
</dbReference>
<reference evidence="7" key="2">
    <citation type="submission" date="2023-01" db="EMBL/GenBank/DDBJ databases">
        <authorList>
            <person name="Sun Q."/>
            <person name="Evtushenko L."/>
        </authorList>
    </citation>
    <scope>NUCLEOTIDE SEQUENCE</scope>
    <source>
        <strain evidence="7">VKM Ac-1321</strain>
    </source>
</reference>
<dbReference type="Proteomes" id="UP001143480">
    <property type="component" value="Unassembled WGS sequence"/>
</dbReference>
<dbReference type="SUPFAM" id="SSF46955">
    <property type="entry name" value="Putative DNA-binding domain"/>
    <property type="match status" value="1"/>
</dbReference>
<evidence type="ECO:0000256" key="3">
    <source>
        <dbReference type="ARBA" id="ARBA00023125"/>
    </source>
</evidence>
<evidence type="ECO:0000256" key="4">
    <source>
        <dbReference type="ARBA" id="ARBA00023163"/>
    </source>
</evidence>
<keyword evidence="8" id="KW-1185">Reference proteome</keyword>
<feature type="coiled-coil region" evidence="5">
    <location>
        <begin position="83"/>
        <end position="117"/>
    </location>
</feature>
<proteinExistence type="predicted"/>
<evidence type="ECO:0000256" key="5">
    <source>
        <dbReference type="SAM" id="Coils"/>
    </source>
</evidence>
<dbReference type="SMART" id="SM00422">
    <property type="entry name" value="HTH_MERR"/>
    <property type="match status" value="1"/>
</dbReference>
<comment type="caution">
    <text evidence="7">The sequence shown here is derived from an EMBL/GenBank/DDBJ whole genome shotgun (WGS) entry which is preliminary data.</text>
</comment>
<evidence type="ECO:0000256" key="1">
    <source>
        <dbReference type="ARBA" id="ARBA00022491"/>
    </source>
</evidence>
<dbReference type="Pfam" id="PF13411">
    <property type="entry name" value="MerR_1"/>
    <property type="match status" value="1"/>
</dbReference>
<dbReference type="PROSITE" id="PS50937">
    <property type="entry name" value="HTH_MERR_2"/>
    <property type="match status" value="1"/>
</dbReference>
<dbReference type="GO" id="GO:0003700">
    <property type="term" value="F:DNA-binding transcription factor activity"/>
    <property type="evidence" value="ECO:0007669"/>
    <property type="project" value="InterPro"/>
</dbReference>
<evidence type="ECO:0000313" key="7">
    <source>
        <dbReference type="EMBL" id="GLL06921.1"/>
    </source>
</evidence>
<keyword evidence="5" id="KW-0175">Coiled coil</keyword>
<evidence type="ECO:0000259" key="6">
    <source>
        <dbReference type="PROSITE" id="PS50937"/>
    </source>
</evidence>
<keyword evidence="3" id="KW-0238">DNA-binding</keyword>
<evidence type="ECO:0000313" key="8">
    <source>
        <dbReference type="Proteomes" id="UP001143480"/>
    </source>
</evidence>
<feature type="domain" description="HTH merR-type" evidence="6">
    <location>
        <begin position="1"/>
        <end position="68"/>
    </location>
</feature>
<dbReference type="InterPro" id="IPR009061">
    <property type="entry name" value="DNA-bd_dom_put_sf"/>
</dbReference>
<dbReference type="CDD" id="cd00592">
    <property type="entry name" value="HTH_MerR-like"/>
    <property type="match status" value="1"/>
</dbReference>
<dbReference type="GO" id="GO:0003677">
    <property type="term" value="F:DNA binding"/>
    <property type="evidence" value="ECO:0007669"/>
    <property type="project" value="UniProtKB-KW"/>
</dbReference>
<keyword evidence="4" id="KW-0804">Transcription</keyword>
<organism evidence="7 8">
    <name type="scientific">Dactylosporangium matsuzakiense</name>
    <dbReference type="NCBI Taxonomy" id="53360"/>
    <lineage>
        <taxon>Bacteria</taxon>
        <taxon>Bacillati</taxon>
        <taxon>Actinomycetota</taxon>
        <taxon>Actinomycetes</taxon>
        <taxon>Micromonosporales</taxon>
        <taxon>Micromonosporaceae</taxon>
        <taxon>Dactylosporangium</taxon>
    </lineage>
</organism>
<dbReference type="RefSeq" id="WP_271190028.1">
    <property type="nucleotide sequence ID" value="NZ_BSFP01000081.1"/>
</dbReference>
<evidence type="ECO:0000256" key="2">
    <source>
        <dbReference type="ARBA" id="ARBA00023015"/>
    </source>
</evidence>
<dbReference type="EMBL" id="BSFP01000081">
    <property type="protein sequence ID" value="GLL06921.1"/>
    <property type="molecule type" value="Genomic_DNA"/>
</dbReference>
<dbReference type="InterPro" id="IPR000551">
    <property type="entry name" value="MerR-type_HTH_dom"/>
</dbReference>
<sequence length="273" mass="30760">MRIKELADLTGTTVRTIRYYHQIDLLPVPVERYGRRDYDLVHVARLARIRWLVQAGVPLSRIAGILGPPAAASASASVRDAVLADLRATLVTLDDQLARVRAQRDRVRRLVASVEQDEHLSPMPLAMTRFYNSLEQRAGEDKVRREIQRERDFLELAFYRGDIPPEADIFYQYFDETQLAESLDQFGRAAGHADSEPAPTDAELEQAAAAHVARLRRRLGAALPQLAATIDMDVAYRAGQLYLRITPDPDRPRVRVFVEAILAMLHEARAQGT</sequence>
<name>A0A9W6KUT6_9ACTN</name>
<accession>A0A9W6KUT6</accession>
<dbReference type="PANTHER" id="PTHR30204">
    <property type="entry name" value="REDOX-CYCLING DRUG-SENSING TRANSCRIPTIONAL ACTIVATOR SOXR"/>
    <property type="match status" value="1"/>
</dbReference>
<gene>
    <name evidence="7" type="ORF">GCM10017581_086710</name>
</gene>
<dbReference type="PANTHER" id="PTHR30204:SF69">
    <property type="entry name" value="MERR-FAMILY TRANSCRIPTIONAL REGULATOR"/>
    <property type="match status" value="1"/>
</dbReference>
<dbReference type="InterPro" id="IPR047057">
    <property type="entry name" value="MerR_fam"/>
</dbReference>
<protein>
    <recommendedName>
        <fullName evidence="6">HTH merR-type domain-containing protein</fullName>
    </recommendedName>
</protein>
<reference evidence="7" key="1">
    <citation type="journal article" date="2014" name="Int. J. Syst. Evol. Microbiol.">
        <title>Complete genome sequence of Corynebacterium casei LMG S-19264T (=DSM 44701T), isolated from a smear-ripened cheese.</title>
        <authorList>
            <consortium name="US DOE Joint Genome Institute (JGI-PGF)"/>
            <person name="Walter F."/>
            <person name="Albersmeier A."/>
            <person name="Kalinowski J."/>
            <person name="Ruckert C."/>
        </authorList>
    </citation>
    <scope>NUCLEOTIDE SEQUENCE</scope>
    <source>
        <strain evidence="7">VKM Ac-1321</strain>
    </source>
</reference>
<keyword evidence="1" id="KW-0678">Repressor</keyword>